<dbReference type="Proteomes" id="UP001201163">
    <property type="component" value="Unassembled WGS sequence"/>
</dbReference>
<evidence type="ECO:0000256" key="1">
    <source>
        <dbReference type="SAM" id="Phobius"/>
    </source>
</evidence>
<sequence length="176" mass="19529">MLCDVLITFGMVYSLLINRTQVRRKNVLNLLAIHSLNCGALHLVFSISCLTLLAKYRDTLVYVPCILVMTRLYPCAVMSILNSRDNLRDTLDGPEGVATITQLKVRTATTVLRDVQNTTEVTTKTAVPKSLSVSSDTSFSDSVLTFGSLHRSSVPSFRLPANGSQHMRVFFSVRIF</sequence>
<evidence type="ECO:0000313" key="4">
    <source>
        <dbReference type="Proteomes" id="UP001201163"/>
    </source>
</evidence>
<comment type="caution">
    <text evidence="3">The sequence shown here is derived from an EMBL/GenBank/DDBJ whole genome shotgun (WGS) entry which is preliminary data.</text>
</comment>
<evidence type="ECO:0000313" key="3">
    <source>
        <dbReference type="EMBL" id="KAH8993024.1"/>
    </source>
</evidence>
<proteinExistence type="predicted"/>
<name>A0AAD4Q8T5_9AGAM</name>
<dbReference type="EMBL" id="JAKELL010000020">
    <property type="protein sequence ID" value="KAH8993024.1"/>
    <property type="molecule type" value="Genomic_DNA"/>
</dbReference>
<keyword evidence="1" id="KW-0472">Membrane</keyword>
<keyword evidence="1" id="KW-1133">Transmembrane helix</keyword>
<dbReference type="AlphaFoldDB" id="A0AAD4Q8T5"/>
<dbReference type="Pfam" id="PF20152">
    <property type="entry name" value="DUF6534"/>
    <property type="match status" value="1"/>
</dbReference>
<keyword evidence="4" id="KW-1185">Reference proteome</keyword>
<keyword evidence="1" id="KW-0812">Transmembrane</keyword>
<protein>
    <recommendedName>
        <fullName evidence="2">DUF6534 domain-containing protein</fullName>
    </recommendedName>
</protein>
<feature type="domain" description="DUF6534" evidence="2">
    <location>
        <begin position="1"/>
        <end position="85"/>
    </location>
</feature>
<feature type="transmembrane region" description="Helical" evidence="1">
    <location>
        <begin position="60"/>
        <end position="81"/>
    </location>
</feature>
<accession>A0AAD4Q8T5</accession>
<evidence type="ECO:0000259" key="2">
    <source>
        <dbReference type="Pfam" id="PF20152"/>
    </source>
</evidence>
<reference evidence="3" key="1">
    <citation type="submission" date="2022-01" db="EMBL/GenBank/DDBJ databases">
        <title>Comparative genomics reveals a dynamic genome evolution in the ectomycorrhizal milk-cap (Lactarius) mushrooms.</title>
        <authorList>
            <consortium name="DOE Joint Genome Institute"/>
            <person name="Lebreton A."/>
            <person name="Tang N."/>
            <person name="Kuo A."/>
            <person name="LaButti K."/>
            <person name="Drula E."/>
            <person name="Barry K."/>
            <person name="Clum A."/>
            <person name="Lipzen A."/>
            <person name="Mousain D."/>
            <person name="Ng V."/>
            <person name="Wang R."/>
            <person name="Wang X."/>
            <person name="Dai Y."/>
            <person name="Henrissat B."/>
            <person name="Grigoriev I.V."/>
            <person name="Guerin-Laguette A."/>
            <person name="Yu F."/>
            <person name="Martin F.M."/>
        </authorList>
    </citation>
    <scope>NUCLEOTIDE SEQUENCE</scope>
    <source>
        <strain evidence="3">QP</strain>
    </source>
</reference>
<organism evidence="3 4">
    <name type="scientific">Lactarius akahatsu</name>
    <dbReference type="NCBI Taxonomy" id="416441"/>
    <lineage>
        <taxon>Eukaryota</taxon>
        <taxon>Fungi</taxon>
        <taxon>Dikarya</taxon>
        <taxon>Basidiomycota</taxon>
        <taxon>Agaricomycotina</taxon>
        <taxon>Agaricomycetes</taxon>
        <taxon>Russulales</taxon>
        <taxon>Russulaceae</taxon>
        <taxon>Lactarius</taxon>
    </lineage>
</organism>
<gene>
    <name evidence="3" type="ORF">EDB92DRAFT_525312</name>
</gene>
<feature type="transmembrane region" description="Helical" evidence="1">
    <location>
        <begin position="27"/>
        <end position="54"/>
    </location>
</feature>
<dbReference type="InterPro" id="IPR045339">
    <property type="entry name" value="DUF6534"/>
</dbReference>